<comment type="caution">
    <text evidence="1">The sequence shown here is derived from an EMBL/GenBank/DDBJ whole genome shotgun (WGS) entry which is preliminary data.</text>
</comment>
<accession>A0A2W5FF28</accession>
<dbReference type="EMBL" id="QFOT01000175">
    <property type="protein sequence ID" value="PZP53563.1"/>
    <property type="molecule type" value="Genomic_DNA"/>
</dbReference>
<dbReference type="AlphaFoldDB" id="A0A2W5FF28"/>
<organism evidence="1 2">
    <name type="scientific">Micavibrio aeruginosavorus</name>
    <dbReference type="NCBI Taxonomy" id="349221"/>
    <lineage>
        <taxon>Bacteria</taxon>
        <taxon>Pseudomonadati</taxon>
        <taxon>Bdellovibrionota</taxon>
        <taxon>Bdellovibrionia</taxon>
        <taxon>Bdellovibrionales</taxon>
        <taxon>Pseudobdellovibrionaceae</taxon>
        <taxon>Micavibrio</taxon>
    </lineage>
</organism>
<gene>
    <name evidence="1" type="ORF">DI586_10890</name>
</gene>
<sequence length="123" mass="13797">MNETSFAKTLDRKERERKSSLQWLFSSQANENTVHHISDRRDVGVCSKKTIAESAKAINSHQRNKSDGLGGFLALDLMTGGLLTSLFHGIDPIAVMETADEIWLDRRKKPSADKAAEFTYFPL</sequence>
<evidence type="ECO:0000313" key="2">
    <source>
        <dbReference type="Proteomes" id="UP000249739"/>
    </source>
</evidence>
<reference evidence="1 2" key="1">
    <citation type="submission" date="2017-08" db="EMBL/GenBank/DDBJ databases">
        <title>Infants hospitalized years apart are colonized by the same room-sourced microbial strains.</title>
        <authorList>
            <person name="Brooks B."/>
            <person name="Olm M.R."/>
            <person name="Firek B.A."/>
            <person name="Baker R."/>
            <person name="Thomas B.C."/>
            <person name="Morowitz M.J."/>
            <person name="Banfield J.F."/>
        </authorList>
    </citation>
    <scope>NUCLEOTIDE SEQUENCE [LARGE SCALE GENOMIC DNA]</scope>
    <source>
        <strain evidence="1">S2_006_000_R2_64</strain>
    </source>
</reference>
<name>A0A2W5FF28_9BACT</name>
<dbReference type="Proteomes" id="UP000249739">
    <property type="component" value="Unassembled WGS sequence"/>
</dbReference>
<proteinExistence type="predicted"/>
<evidence type="ECO:0000313" key="1">
    <source>
        <dbReference type="EMBL" id="PZP53563.1"/>
    </source>
</evidence>
<protein>
    <submittedName>
        <fullName evidence="1">Uncharacterized protein</fullName>
    </submittedName>
</protein>